<organism evidence="1 2">
    <name type="scientific">Dryococelus australis</name>
    <dbReference type="NCBI Taxonomy" id="614101"/>
    <lineage>
        <taxon>Eukaryota</taxon>
        <taxon>Metazoa</taxon>
        <taxon>Ecdysozoa</taxon>
        <taxon>Arthropoda</taxon>
        <taxon>Hexapoda</taxon>
        <taxon>Insecta</taxon>
        <taxon>Pterygota</taxon>
        <taxon>Neoptera</taxon>
        <taxon>Polyneoptera</taxon>
        <taxon>Phasmatodea</taxon>
        <taxon>Verophasmatodea</taxon>
        <taxon>Anareolatae</taxon>
        <taxon>Phasmatidae</taxon>
        <taxon>Eurycanthinae</taxon>
        <taxon>Dryococelus</taxon>
    </lineage>
</organism>
<reference evidence="1 2" key="1">
    <citation type="submission" date="2023-02" db="EMBL/GenBank/DDBJ databases">
        <title>LHISI_Scaffold_Assembly.</title>
        <authorList>
            <person name="Stuart O.P."/>
            <person name="Cleave R."/>
            <person name="Magrath M.J.L."/>
            <person name="Mikheyev A.S."/>
        </authorList>
    </citation>
    <scope>NUCLEOTIDE SEQUENCE [LARGE SCALE GENOMIC DNA]</scope>
    <source>
        <strain evidence="1">Daus_M_001</strain>
        <tissue evidence="1">Leg muscle</tissue>
    </source>
</reference>
<accession>A0ABQ9G3Y1</accession>
<keyword evidence="2" id="KW-1185">Reference proteome</keyword>
<evidence type="ECO:0000313" key="1">
    <source>
        <dbReference type="EMBL" id="KAJ8865709.1"/>
    </source>
</evidence>
<comment type="caution">
    <text evidence="1">The sequence shown here is derived from an EMBL/GenBank/DDBJ whole genome shotgun (WGS) entry which is preliminary data.</text>
</comment>
<dbReference type="Proteomes" id="UP001159363">
    <property type="component" value="Chromosome 16"/>
</dbReference>
<gene>
    <name evidence="1" type="ORF">PR048_033229</name>
</gene>
<dbReference type="EMBL" id="JARBHB010000017">
    <property type="protein sequence ID" value="KAJ8865709.1"/>
    <property type="molecule type" value="Genomic_DNA"/>
</dbReference>
<protein>
    <submittedName>
        <fullName evidence="1">Uncharacterized protein</fullName>
    </submittedName>
</protein>
<proteinExistence type="predicted"/>
<sequence>MNAVKCRVVSGVVWTNRTWVSSNTVTNRTELPRACQMMYGPMTNLLQRCLQIKTLIFQVSIKRHYQHLFSLKNEGGRGAKRLACSPLSVANRAQSPSHSGIFGCGTRAGRCRSSAGIIGDLPFPPPLHSDVAPFSPHFTLIGSQDLVVKSRPNLFTHSTQITLSLTATLPIDLPISVPTEGIVVFVGKDALSVHRHPEAGGPLCGPEAAASDLPLFSNSFQDKLDVKHVYTEVDFAIGSEFIRHALDDSEPIADLQGNKWRVPYCQVWSNTGYSMRQQPMNKHLRLEYIKRNETKMEHRRNVRAREVGDPRENPRRLRERLQWGIEPGSLLYEASTLASTLPRPLGIQINGRGMLATLYRWPITKASCDCENRVLKSSLDIIMFSRNTPVPVRWSSAVAVEGDDWARVLQDVPNAARTND</sequence>
<name>A0ABQ9G3Y1_9NEOP</name>
<evidence type="ECO:0000313" key="2">
    <source>
        <dbReference type="Proteomes" id="UP001159363"/>
    </source>
</evidence>